<dbReference type="Gene3D" id="1.10.10.10">
    <property type="entry name" value="Winged helix-like DNA-binding domain superfamily/Winged helix DNA-binding domain"/>
    <property type="match status" value="1"/>
</dbReference>
<dbReference type="PROSITE" id="PS50039">
    <property type="entry name" value="FORK_HEAD_3"/>
    <property type="match status" value="1"/>
</dbReference>
<evidence type="ECO:0000259" key="4">
    <source>
        <dbReference type="PROSITE" id="PS50039"/>
    </source>
</evidence>
<dbReference type="SUPFAM" id="SSF46785">
    <property type="entry name" value="Winged helix' DNA-binding domain"/>
    <property type="match status" value="1"/>
</dbReference>
<proteinExistence type="predicted"/>
<gene>
    <name evidence="5" type="ORF">CAEBREN_16785</name>
</gene>
<sequence>MSHLVPHCPKFSLGFLAALACINSAIGAVTETEVISFILHHFPYYRFACSSWRNALREAMKTEWRFGHNKTVTGINSVYLWNPGNLEYDEENMEEINNDARGNTEFFELLIKGEIGLPRQLFYDVIGLPAPEFAGPENSAMFYHLLSIGQYPKPFCHFIRIYTTPSIHSEPKFNGASAPKVRPTGELIL</sequence>
<organism evidence="6">
    <name type="scientific">Caenorhabditis brenneri</name>
    <name type="common">Nematode worm</name>
    <dbReference type="NCBI Taxonomy" id="135651"/>
    <lineage>
        <taxon>Eukaryota</taxon>
        <taxon>Metazoa</taxon>
        <taxon>Ecdysozoa</taxon>
        <taxon>Nematoda</taxon>
        <taxon>Chromadorea</taxon>
        <taxon>Rhabditida</taxon>
        <taxon>Rhabditina</taxon>
        <taxon>Rhabditomorpha</taxon>
        <taxon>Rhabditoidea</taxon>
        <taxon>Rhabditidae</taxon>
        <taxon>Peloderinae</taxon>
        <taxon>Caenorhabditis</taxon>
    </lineage>
</organism>
<evidence type="ECO:0000313" key="5">
    <source>
        <dbReference type="EMBL" id="EGT50501.1"/>
    </source>
</evidence>
<dbReference type="InterPro" id="IPR036388">
    <property type="entry name" value="WH-like_DNA-bd_sf"/>
</dbReference>
<feature type="domain" description="Fork-head" evidence="4">
    <location>
        <begin position="8"/>
        <end position="66"/>
    </location>
</feature>
<dbReference type="InParanoid" id="G0PBJ2"/>
<dbReference type="InterPro" id="IPR001766">
    <property type="entry name" value="Fork_head_dom"/>
</dbReference>
<name>G0PBJ2_CAEBE</name>
<dbReference type="SMART" id="SM00339">
    <property type="entry name" value="FH"/>
    <property type="match status" value="1"/>
</dbReference>
<dbReference type="InterPro" id="IPR036390">
    <property type="entry name" value="WH_DNA-bd_sf"/>
</dbReference>
<protein>
    <recommendedName>
        <fullName evidence="4">Fork-head domain-containing protein</fullName>
    </recommendedName>
</protein>
<dbReference type="STRING" id="135651.G0PBJ2"/>
<accession>G0PBJ2</accession>
<reference evidence="6" key="1">
    <citation type="submission" date="2011-07" db="EMBL/GenBank/DDBJ databases">
        <authorList>
            <consortium name="Caenorhabditis brenneri Sequencing and Analysis Consortium"/>
            <person name="Wilson R.K."/>
        </authorList>
    </citation>
    <scope>NUCLEOTIDE SEQUENCE [LARGE SCALE GENOMIC DNA]</scope>
    <source>
        <strain evidence="6">PB2801</strain>
    </source>
</reference>
<feature type="signal peptide" evidence="3">
    <location>
        <begin position="1"/>
        <end position="27"/>
    </location>
</feature>
<dbReference type="EMBL" id="GL380213">
    <property type="protein sequence ID" value="EGT50501.1"/>
    <property type="molecule type" value="Genomic_DNA"/>
</dbReference>
<dbReference type="HOGENOM" id="CLU_1435621_0_0_1"/>
<dbReference type="eggNOG" id="KOG2294">
    <property type="taxonomic scope" value="Eukaryota"/>
</dbReference>
<feature type="chain" id="PRO_5003407155" description="Fork-head domain-containing protein" evidence="3">
    <location>
        <begin position="28"/>
        <end position="189"/>
    </location>
</feature>
<dbReference type="GO" id="GO:0005634">
    <property type="term" value="C:nucleus"/>
    <property type="evidence" value="ECO:0007669"/>
    <property type="project" value="UniProtKB-SubCell"/>
</dbReference>
<keyword evidence="1 2" id="KW-0238">DNA-binding</keyword>
<keyword evidence="2" id="KW-0539">Nucleus</keyword>
<feature type="DNA-binding region" description="Fork-head" evidence="2">
    <location>
        <begin position="8"/>
        <end position="66"/>
    </location>
</feature>
<keyword evidence="3" id="KW-0732">Signal</keyword>
<keyword evidence="6" id="KW-1185">Reference proteome</keyword>
<dbReference type="Proteomes" id="UP000008068">
    <property type="component" value="Unassembled WGS sequence"/>
</dbReference>
<dbReference type="GO" id="GO:0043565">
    <property type="term" value="F:sequence-specific DNA binding"/>
    <property type="evidence" value="ECO:0007669"/>
    <property type="project" value="InterPro"/>
</dbReference>
<dbReference type="GO" id="GO:0003700">
    <property type="term" value="F:DNA-binding transcription factor activity"/>
    <property type="evidence" value="ECO:0007669"/>
    <property type="project" value="InterPro"/>
</dbReference>
<evidence type="ECO:0000256" key="2">
    <source>
        <dbReference type="PROSITE-ProRule" id="PRU00089"/>
    </source>
</evidence>
<evidence type="ECO:0000256" key="3">
    <source>
        <dbReference type="SAM" id="SignalP"/>
    </source>
</evidence>
<evidence type="ECO:0000256" key="1">
    <source>
        <dbReference type="ARBA" id="ARBA00023125"/>
    </source>
</evidence>
<comment type="subcellular location">
    <subcellularLocation>
        <location evidence="2">Nucleus</location>
    </subcellularLocation>
</comment>
<evidence type="ECO:0000313" key="6">
    <source>
        <dbReference type="Proteomes" id="UP000008068"/>
    </source>
</evidence>
<dbReference type="AlphaFoldDB" id="G0PBJ2"/>